<organism evidence="8 9">
    <name type="scientific">Penicillium thymicola</name>
    <dbReference type="NCBI Taxonomy" id="293382"/>
    <lineage>
        <taxon>Eukaryota</taxon>
        <taxon>Fungi</taxon>
        <taxon>Dikarya</taxon>
        <taxon>Ascomycota</taxon>
        <taxon>Pezizomycotina</taxon>
        <taxon>Eurotiomycetes</taxon>
        <taxon>Eurotiomycetidae</taxon>
        <taxon>Eurotiales</taxon>
        <taxon>Aspergillaceae</taxon>
        <taxon>Penicillium</taxon>
    </lineage>
</organism>
<evidence type="ECO:0000313" key="8">
    <source>
        <dbReference type="EMBL" id="KAJ9483962.1"/>
    </source>
</evidence>
<feature type="compositionally biased region" description="Polar residues" evidence="4">
    <location>
        <begin position="30"/>
        <end position="51"/>
    </location>
</feature>
<feature type="repeat" description="ANK" evidence="3">
    <location>
        <begin position="1271"/>
        <end position="1303"/>
    </location>
</feature>
<feature type="repeat" description="ANK" evidence="3">
    <location>
        <begin position="1172"/>
        <end position="1204"/>
    </location>
</feature>
<feature type="domain" description="GPI inositol-deacylase winged helix" evidence="6">
    <location>
        <begin position="676"/>
        <end position="768"/>
    </location>
</feature>
<feature type="compositionally biased region" description="Polar residues" evidence="4">
    <location>
        <begin position="80"/>
        <end position="98"/>
    </location>
</feature>
<dbReference type="InterPro" id="IPR027417">
    <property type="entry name" value="P-loop_NTPase"/>
</dbReference>
<keyword evidence="1" id="KW-0677">Repeat</keyword>
<evidence type="ECO:0000259" key="5">
    <source>
        <dbReference type="Pfam" id="PF17100"/>
    </source>
</evidence>
<dbReference type="InterPro" id="IPR031359">
    <property type="entry name" value="NACHT_N"/>
</dbReference>
<evidence type="ECO:0000256" key="3">
    <source>
        <dbReference type="PROSITE-ProRule" id="PRU00023"/>
    </source>
</evidence>
<dbReference type="InterPro" id="IPR056884">
    <property type="entry name" value="NPHP3-like_N"/>
</dbReference>
<name>A0AAI9TB85_PENTH</name>
<feature type="domain" description="NWD NACHT-NTPase N-terminal" evidence="5">
    <location>
        <begin position="105"/>
        <end position="314"/>
    </location>
</feature>
<evidence type="ECO:0000313" key="9">
    <source>
        <dbReference type="Proteomes" id="UP001227192"/>
    </source>
</evidence>
<dbReference type="Pfam" id="PF22939">
    <property type="entry name" value="WHD_GPIID"/>
    <property type="match status" value="1"/>
</dbReference>
<protein>
    <recommendedName>
        <fullName evidence="10">NWD NACHT-NTPase N-terminal domain-containing protein</fullName>
    </recommendedName>
</protein>
<evidence type="ECO:0000256" key="2">
    <source>
        <dbReference type="ARBA" id="ARBA00023043"/>
    </source>
</evidence>
<feature type="region of interest" description="Disordered" evidence="4">
    <location>
        <begin position="1"/>
        <end position="98"/>
    </location>
</feature>
<feature type="compositionally biased region" description="Polar residues" evidence="4">
    <location>
        <begin position="63"/>
        <end position="73"/>
    </location>
</feature>
<reference evidence="8" key="1">
    <citation type="submission" date="2015-06" db="EMBL/GenBank/DDBJ databases">
        <authorList>
            <person name="Nguyen H."/>
        </authorList>
    </citation>
    <scope>NUCLEOTIDE SEQUENCE</scope>
    <source>
        <strain evidence="8">DAOM 180753</strain>
    </source>
</reference>
<sequence>MGSFKQRFKNLTQRPKKERGTNGAHLPPTAESNESNPSEDSMTENHVQSSGPAGDLDKISIPASMNCNATTVSGLPESPQPETTLPDSSSADTTPTFLSDSNDPWALAYVILQKREPKLIEYYQTHLSLAQRNGSVDPADAVDADLSNPRSVESMMTRLLEDREQKQWKVSLLGKGVKIREQTEKLAKFLLWADPVVKNAVSTQPYAALAWAGVSLLLPLLSSSTTANLAMLKGFDSIDNVQIYWNICEKRYLQSEHMGEYRDLIKPLATLYSYIIEYQARAICHLSEAQLSRGWKNIAGENDWEGMKSKIETSSEDCSSYLPHLELGEIRNHRDRQLQEIKESRSILDEIYNVLKEDTSRNQKNYEDQNERHLLQTLASDYEDDKNYNPLRVPGTCEWFFEGNDFRNWRDSNTSSLLWISAGPGCGKSVLSRTLIDENRLSTNITTSKICYFFFKDGDERRVSATDALCALLHQLFTHDPTGTLIQNAVISHKNHGENLAHNFSELWRLFIQCVGSPELGEVVCVLDALDECRSDSMRQFLGNLKNIYSNPKLSSSTSKLKFLLTSRPYDSLETSFHDFPDTTSFLHFDGDDKSVEINNDIDLVIDAKLQKVARNFRESDRQMISNQIKDMKNRTYLWLHLTFDIIEQSPSEYRRQSDVKGLLSSLPSEVSDAYENILDRSKNKLQTKTLLEIVLVAERPLSLDEANIALTMALEKDGFKSLDDLEADLWPQCDFKSVVKNLCGLFINVYDSKLFFIHLTAREFLTKPPQSGKWKGRLSMTQSHTKMALLCLSYLVHLDWQGSEMETRAKFPLARYSAQYWMNHSRPAETEEVLEKVLGLFRQQSQAYLNWWNLFNPDGPWSDDPLEDPPIKIGTPLHYASLVGLQRTAQALLDKGTEVNAPSELNTALQDASAGGHEGIVQLLLDNGADINVPSSEHNRTALQDASARGHEAVVQLLLANGADVNAPDSEYNRTALRSASAGGHEVVVQLLLANGADINAPDSEYNRTALQDASAMGHEVVVQLLLDNGADINAPASEHNETALQEACREGREGVVQLLLDNGADINAPGWYGTALQGDSAGGYEGVVQLLLAKGADINAPTARRGTALQRACYAGHEGVVQLLLNNGADVNTPLGEYGTALQRASAGGHEQILQLLLAKGADINAPAGRRGTAFQRACYAGHEGVVQLLLANGADVNAPAGTYGTALQGASAGGYEGVVQLLLGNGADVNTPLGEYGTALQRASKAGHEQILQLLLAKGADTNAPAGKYGTALQRASYKGHEVLVQLLLAKGADINMPGGEFTGTALQEACHKGHEGVVQLLLAKGADINMPGGEVTGTALQDACYEGHEGVVQLLLAHGADINAPAGRYGTALQCASDAGHEGVVQLLLAKGAVSKPSASPQFDHILHLYSLYLAATLISTCEQSLLL</sequence>
<gene>
    <name evidence="8" type="ORF">VN97_g9429</name>
</gene>
<dbReference type="SMART" id="SM00248">
    <property type="entry name" value="ANK"/>
    <property type="match status" value="16"/>
</dbReference>
<accession>A0AAI9TB85</accession>
<dbReference type="Gene3D" id="3.40.50.300">
    <property type="entry name" value="P-loop containing nucleotide triphosphate hydrolases"/>
    <property type="match status" value="1"/>
</dbReference>
<dbReference type="Pfam" id="PF13637">
    <property type="entry name" value="Ank_4"/>
    <property type="match status" value="1"/>
</dbReference>
<evidence type="ECO:0000256" key="4">
    <source>
        <dbReference type="SAM" id="MobiDB-lite"/>
    </source>
</evidence>
<proteinExistence type="predicted"/>
<dbReference type="InterPro" id="IPR054471">
    <property type="entry name" value="GPIID_WHD"/>
</dbReference>
<evidence type="ECO:0000259" key="6">
    <source>
        <dbReference type="Pfam" id="PF22939"/>
    </source>
</evidence>
<feature type="repeat" description="ANK" evidence="3">
    <location>
        <begin position="1342"/>
        <end position="1371"/>
    </location>
</feature>
<keyword evidence="2 3" id="KW-0040">ANK repeat</keyword>
<dbReference type="InterPro" id="IPR036770">
    <property type="entry name" value="Ankyrin_rpt-contain_sf"/>
</dbReference>
<dbReference type="PROSITE" id="PS50088">
    <property type="entry name" value="ANK_REPEAT"/>
    <property type="match status" value="13"/>
</dbReference>
<evidence type="ECO:0008006" key="10">
    <source>
        <dbReference type="Google" id="ProtNLM"/>
    </source>
</evidence>
<dbReference type="Proteomes" id="UP001227192">
    <property type="component" value="Unassembled WGS sequence"/>
</dbReference>
<dbReference type="Gene3D" id="1.25.40.20">
    <property type="entry name" value="Ankyrin repeat-containing domain"/>
    <property type="match status" value="7"/>
</dbReference>
<dbReference type="Pfam" id="PF17100">
    <property type="entry name" value="NACHT_N"/>
    <property type="match status" value="1"/>
</dbReference>
<feature type="repeat" description="ANK" evidence="3">
    <location>
        <begin position="1305"/>
        <end position="1337"/>
    </location>
</feature>
<evidence type="ECO:0000256" key="1">
    <source>
        <dbReference type="ARBA" id="ARBA00022737"/>
    </source>
</evidence>
<dbReference type="SUPFAM" id="SSF48403">
    <property type="entry name" value="Ankyrin repeat"/>
    <property type="match status" value="2"/>
</dbReference>
<reference evidence="8" key="2">
    <citation type="journal article" date="2016" name="Fungal Biol.">
        <title>Ochratoxin A production by Penicillium thymicola.</title>
        <authorList>
            <person name="Nguyen H.D.T."/>
            <person name="McMullin D.R."/>
            <person name="Ponomareva E."/>
            <person name="Riley R."/>
            <person name="Pomraning K.R."/>
            <person name="Baker S.E."/>
            <person name="Seifert K.A."/>
        </authorList>
    </citation>
    <scope>NUCLEOTIDE SEQUENCE</scope>
    <source>
        <strain evidence="8">DAOM 180753</strain>
    </source>
</reference>
<dbReference type="Pfam" id="PF24883">
    <property type="entry name" value="NPHP3_N"/>
    <property type="match status" value="1"/>
</dbReference>
<feature type="repeat" description="ANK" evidence="3">
    <location>
        <begin position="1238"/>
        <end position="1270"/>
    </location>
</feature>
<dbReference type="Pfam" id="PF12796">
    <property type="entry name" value="Ank_2"/>
    <property type="match status" value="6"/>
</dbReference>
<comment type="caution">
    <text evidence="8">The sequence shown here is derived from an EMBL/GenBank/DDBJ whole genome shotgun (WGS) entry which is preliminary data.</text>
</comment>
<dbReference type="InterPro" id="IPR002110">
    <property type="entry name" value="Ankyrin_rpt"/>
</dbReference>
<feature type="repeat" description="ANK" evidence="3">
    <location>
        <begin position="973"/>
        <end position="1005"/>
    </location>
</feature>
<feature type="repeat" description="ANK" evidence="3">
    <location>
        <begin position="1139"/>
        <end position="1171"/>
    </location>
</feature>
<feature type="repeat" description="ANK" evidence="3">
    <location>
        <begin position="876"/>
        <end position="905"/>
    </location>
</feature>
<dbReference type="PANTHER" id="PTHR24173:SF74">
    <property type="entry name" value="ANKYRIN REPEAT DOMAIN-CONTAINING PROTEIN 16"/>
    <property type="match status" value="1"/>
</dbReference>
<feature type="repeat" description="ANK" evidence="3">
    <location>
        <begin position="905"/>
        <end position="937"/>
    </location>
</feature>
<feature type="repeat" description="ANK" evidence="3">
    <location>
        <begin position="1007"/>
        <end position="1039"/>
    </location>
</feature>
<evidence type="ECO:0000259" key="7">
    <source>
        <dbReference type="Pfam" id="PF24883"/>
    </source>
</evidence>
<keyword evidence="9" id="KW-1185">Reference proteome</keyword>
<feature type="repeat" description="ANK" evidence="3">
    <location>
        <begin position="1041"/>
        <end position="1073"/>
    </location>
</feature>
<dbReference type="EMBL" id="LACB01000381">
    <property type="protein sequence ID" value="KAJ9483962.1"/>
    <property type="molecule type" value="Genomic_DNA"/>
</dbReference>
<feature type="repeat" description="ANK" evidence="3">
    <location>
        <begin position="1106"/>
        <end position="1134"/>
    </location>
</feature>
<dbReference type="PANTHER" id="PTHR24173">
    <property type="entry name" value="ANKYRIN REPEAT CONTAINING"/>
    <property type="match status" value="1"/>
</dbReference>
<feature type="domain" description="Nephrocystin 3-like N-terminal" evidence="7">
    <location>
        <begin position="395"/>
        <end position="568"/>
    </location>
</feature>
<feature type="repeat" description="ANK" evidence="3">
    <location>
        <begin position="939"/>
        <end position="971"/>
    </location>
</feature>
<dbReference type="PROSITE" id="PS50297">
    <property type="entry name" value="ANK_REP_REGION"/>
    <property type="match status" value="12"/>
</dbReference>